<accession>A0A0A1VUI0</accession>
<keyword evidence="1" id="KW-0479">Metal-binding</keyword>
<evidence type="ECO:0000256" key="3">
    <source>
        <dbReference type="ARBA" id="ARBA00023014"/>
    </source>
</evidence>
<dbReference type="GO" id="GO:0030151">
    <property type="term" value="F:molybdenum ion binding"/>
    <property type="evidence" value="ECO:0007669"/>
    <property type="project" value="InterPro"/>
</dbReference>
<dbReference type="InterPro" id="IPR006656">
    <property type="entry name" value="Mopterin_OxRdtase"/>
</dbReference>
<gene>
    <name evidence="6" type="ORF">N44_02139</name>
</gene>
<dbReference type="EMBL" id="BBPA01000039">
    <property type="protein sequence ID" value="GAL93452.1"/>
    <property type="molecule type" value="Genomic_DNA"/>
</dbReference>
<dbReference type="GO" id="GO:0008863">
    <property type="term" value="F:formate dehydrogenase (NAD+) activity"/>
    <property type="evidence" value="ECO:0007669"/>
    <property type="project" value="InterPro"/>
</dbReference>
<proteinExistence type="predicted"/>
<dbReference type="Pfam" id="PF00384">
    <property type="entry name" value="Molybdopterin"/>
    <property type="match status" value="1"/>
</dbReference>
<dbReference type="GO" id="GO:0051539">
    <property type="term" value="F:4 iron, 4 sulfur cluster binding"/>
    <property type="evidence" value="ECO:0007669"/>
    <property type="project" value="InterPro"/>
</dbReference>
<comment type="caution">
    <text evidence="6">The sequence shown here is derived from an EMBL/GenBank/DDBJ whole genome shotgun (WGS) entry which is preliminary data.</text>
</comment>
<dbReference type="Gene3D" id="2.40.40.20">
    <property type="match status" value="1"/>
</dbReference>
<dbReference type="NCBIfam" id="TIGR01701">
    <property type="entry name" value="Fdhalpha-like"/>
    <property type="match status" value="1"/>
</dbReference>
<evidence type="ECO:0000259" key="4">
    <source>
        <dbReference type="Pfam" id="PF00384"/>
    </source>
</evidence>
<dbReference type="InterPro" id="IPR006657">
    <property type="entry name" value="MoPterin_dinucl-bd_dom"/>
</dbReference>
<feature type="domain" description="Molybdopterin oxidoreductase" evidence="4">
    <location>
        <begin position="136"/>
        <end position="531"/>
    </location>
</feature>
<dbReference type="InterPro" id="IPR010046">
    <property type="entry name" value="Mopterin_OxRdtse_a_bac"/>
</dbReference>
<dbReference type="InterPro" id="IPR050123">
    <property type="entry name" value="Prok_molybdopt-oxidoreductase"/>
</dbReference>
<dbReference type="GO" id="GO:0016020">
    <property type="term" value="C:membrane"/>
    <property type="evidence" value="ECO:0007669"/>
    <property type="project" value="TreeGrafter"/>
</dbReference>
<dbReference type="Gene3D" id="3.40.50.740">
    <property type="match status" value="1"/>
</dbReference>
<dbReference type="PANTHER" id="PTHR43105">
    <property type="entry name" value="RESPIRATORY NITRATE REDUCTASE"/>
    <property type="match status" value="1"/>
</dbReference>
<reference evidence="7" key="1">
    <citation type="journal article" date="2015" name="Genome">
        <title>Whole Genome Sequence of the Non-Microcystin-Producing Microcystis aeruginosa Strain NIES-44.</title>
        <authorList>
            <person name="Okano K."/>
            <person name="Miyata N."/>
            <person name="Ozaki Y."/>
        </authorList>
    </citation>
    <scope>NUCLEOTIDE SEQUENCE [LARGE SCALE GENOMIC DNA]</scope>
    <source>
        <strain evidence="7">NIES-44</strain>
    </source>
</reference>
<dbReference type="Gene3D" id="3.40.228.10">
    <property type="entry name" value="Dimethylsulfoxide Reductase, domain 2"/>
    <property type="match status" value="1"/>
</dbReference>
<sequence length="770" mass="84461">MVINSTVLGTLSLSEGFKEKSGEKAMNERETSNKIEAGGGFPVLQYWAEKTLSPQGIKLWQTLNHKSACLACAWGTGGQKGGFVNEAGESLQRCLKSVEAITSELMPGIKTDFFQTYHLAQLQSLTSLECDRLGRFSYPILLKAGESHYQRISWEEVYRLAEQAFHQPSETLASYSSGRSSNEAAYLLQLFFRALGSNNLADCSDLCHAASTVGLKQVFGSGTSMVSLESLKQADCVVLIGSNAPANHPRLMNELIQIRDRGGKIIIINPQIEVGLVKFSSPAFPIKSLLRGGSDISTLYLQPIPGSDTALFVGLQKSLIEQNLVRWDYLESHTENWQSVIDYARQIPWETITKTCGLSREEIEATAALFGKLERVVFAWAMGVTQQENGVDNIISIANTALLTGNAGKIGAGTMPIRGHSNVQGFGSMGVTVKLRREIAEALSQLLGKPLNITGGYDTRALIEAAERGKINTLFCLGGNLYGANPDLTQAKKALAQIDTIFYVATKPNLGHFQGLARQNTVILPVFARFENPHPTTTESGNNFVRFNERGSSHLQGSDVDVISEVELLTNIAVKVLGTDPIDWSRLDDTAYIRQLIARTIPGYQKIGQLDQTQTEFTISGRIFTEPHFATSTGKAQMSVTPLPTLKAPQKQDFNQPENAPGITLILGTGRSYGQHNTVVYQVGDKYRGMPHRHCLLMNAEDAKKAGFREHQRVTVQGDAGKLENIELIFGPIREGVGFMFYPETNVLFKAKIDPCCGTPAYKRVPVWVF</sequence>
<keyword evidence="3" id="KW-0411">Iron-sulfur</keyword>
<dbReference type="Proteomes" id="UP000030321">
    <property type="component" value="Unassembled WGS sequence"/>
</dbReference>
<feature type="domain" description="Molybdopterin dinucleotide-binding" evidence="5">
    <location>
        <begin position="665"/>
        <end position="766"/>
    </location>
</feature>
<dbReference type="GO" id="GO:0043546">
    <property type="term" value="F:molybdopterin cofactor binding"/>
    <property type="evidence" value="ECO:0007669"/>
    <property type="project" value="InterPro"/>
</dbReference>
<dbReference type="SUPFAM" id="SSF53706">
    <property type="entry name" value="Formate dehydrogenase/DMSO reductase, domains 1-3"/>
    <property type="match status" value="1"/>
</dbReference>
<evidence type="ECO:0000256" key="2">
    <source>
        <dbReference type="ARBA" id="ARBA00023004"/>
    </source>
</evidence>
<protein>
    <submittedName>
        <fullName evidence="6">Putative formate dehydrogenase oxidoreductase protein</fullName>
    </submittedName>
</protein>
<evidence type="ECO:0000313" key="6">
    <source>
        <dbReference type="EMBL" id="GAL93452.1"/>
    </source>
</evidence>
<dbReference type="SUPFAM" id="SSF50692">
    <property type="entry name" value="ADC-like"/>
    <property type="match status" value="1"/>
</dbReference>
<dbReference type="PIRSF" id="PIRSF000144">
    <property type="entry name" value="CbbBc"/>
    <property type="match status" value="1"/>
</dbReference>
<evidence type="ECO:0000259" key="5">
    <source>
        <dbReference type="Pfam" id="PF01568"/>
    </source>
</evidence>
<dbReference type="PANTHER" id="PTHR43105:SF4">
    <property type="entry name" value="PROTEIN YDEP"/>
    <property type="match status" value="1"/>
</dbReference>
<evidence type="ECO:0000313" key="7">
    <source>
        <dbReference type="Proteomes" id="UP000030321"/>
    </source>
</evidence>
<dbReference type="InterPro" id="IPR009010">
    <property type="entry name" value="Asp_de-COase-like_dom_sf"/>
</dbReference>
<dbReference type="Pfam" id="PF01568">
    <property type="entry name" value="Molydop_binding"/>
    <property type="match status" value="1"/>
</dbReference>
<name>A0A0A1VUI0_MICAE</name>
<evidence type="ECO:0000256" key="1">
    <source>
        <dbReference type="ARBA" id="ARBA00022723"/>
    </source>
</evidence>
<organism evidence="6 7">
    <name type="scientific">Microcystis aeruginosa NIES-44</name>
    <dbReference type="NCBI Taxonomy" id="449439"/>
    <lineage>
        <taxon>Bacteria</taxon>
        <taxon>Bacillati</taxon>
        <taxon>Cyanobacteriota</taxon>
        <taxon>Cyanophyceae</taxon>
        <taxon>Oscillatoriophycideae</taxon>
        <taxon>Chroococcales</taxon>
        <taxon>Microcystaceae</taxon>
        <taxon>Microcystis</taxon>
    </lineage>
</organism>
<keyword evidence="2" id="KW-0408">Iron</keyword>
<dbReference type="AlphaFoldDB" id="A0A0A1VUI0"/>